<dbReference type="GO" id="GO:0047596">
    <property type="term" value="F:6-methylsalicylate decarboxylase activity"/>
    <property type="evidence" value="ECO:0007669"/>
    <property type="project" value="UniProtKB-EC"/>
</dbReference>
<dbReference type="InterPro" id="IPR006680">
    <property type="entry name" value="Amidohydro-rel"/>
</dbReference>
<dbReference type="Pfam" id="PF04909">
    <property type="entry name" value="Amidohydro_2"/>
    <property type="match status" value="1"/>
</dbReference>
<reference evidence="7 8" key="1">
    <citation type="submission" date="2013-05" db="EMBL/GenBank/DDBJ databases">
        <title>Genome sequence of Streptomyces sparsogenes DSM 40356.</title>
        <authorList>
            <person name="Coyne S."/>
            <person name="Seebeck F.P."/>
        </authorList>
    </citation>
    <scope>NUCLEOTIDE SEQUENCE [LARGE SCALE GENOMIC DNA]</scope>
    <source>
        <strain evidence="7 8">DSM 40356</strain>
    </source>
</reference>
<sequence length="323" mass="35153">MAPDLTPGSLVDVHAHFVTDAYLAAARDAGLIHPDGMAAWASWSAEEHLALMDEHRIATAFLSVSSPGTHFGQADATARRVTREANEFAAEVAERHPGRFGQFASLPLPDVEGALAETAYALDVLHADGVAVESNAEGRYLGDPAFEPLWAELNARGAVVFLHPTSPCGADHIAIGRPRPMLEFPFETTRTASDLIFNGVLRRFPAIQWIFPHGGGALPLLADRMELCRRIFGYDLDGPTLQEQLSRVWFDMAGTPFPRQIPTLTDLVGTDRILYGSDYCWTPPHIVATQVDDVDQAPAPAGASSWRELTTRNATRLLPRLLG</sequence>
<keyword evidence="1" id="KW-0479">Metal-binding</keyword>
<evidence type="ECO:0000313" key="8">
    <source>
        <dbReference type="Proteomes" id="UP000186168"/>
    </source>
</evidence>
<name>A0A1R1SEV7_9ACTN</name>
<dbReference type="GO" id="GO:0016787">
    <property type="term" value="F:hydrolase activity"/>
    <property type="evidence" value="ECO:0007669"/>
    <property type="project" value="UniProtKB-KW"/>
</dbReference>
<evidence type="ECO:0000256" key="2">
    <source>
        <dbReference type="ARBA" id="ARBA00022833"/>
    </source>
</evidence>
<dbReference type="EMBL" id="ASQP01000321">
    <property type="protein sequence ID" value="OMI36783.1"/>
    <property type="molecule type" value="Genomic_DNA"/>
</dbReference>
<dbReference type="InterPro" id="IPR032465">
    <property type="entry name" value="ACMSD"/>
</dbReference>
<evidence type="ECO:0000313" key="7">
    <source>
        <dbReference type="EMBL" id="OMI36783.1"/>
    </source>
</evidence>
<dbReference type="GO" id="GO:0005829">
    <property type="term" value="C:cytosol"/>
    <property type="evidence" value="ECO:0007669"/>
    <property type="project" value="TreeGrafter"/>
</dbReference>
<evidence type="ECO:0000256" key="3">
    <source>
        <dbReference type="ARBA" id="ARBA00023239"/>
    </source>
</evidence>
<evidence type="ECO:0000256" key="1">
    <source>
        <dbReference type="ARBA" id="ARBA00022723"/>
    </source>
</evidence>
<dbReference type="GeneID" id="96748492"/>
<feature type="domain" description="Amidohydrolase-related" evidence="6">
    <location>
        <begin position="11"/>
        <end position="319"/>
    </location>
</feature>
<dbReference type="GO" id="GO:0046872">
    <property type="term" value="F:metal ion binding"/>
    <property type="evidence" value="ECO:0007669"/>
    <property type="project" value="UniProtKB-KW"/>
</dbReference>
<organism evidence="7 8">
    <name type="scientific">Streptomyces sparsogenes DSM 40356</name>
    <dbReference type="NCBI Taxonomy" id="1331668"/>
    <lineage>
        <taxon>Bacteria</taxon>
        <taxon>Bacillati</taxon>
        <taxon>Actinomycetota</taxon>
        <taxon>Actinomycetes</taxon>
        <taxon>Kitasatosporales</taxon>
        <taxon>Streptomycetaceae</taxon>
        <taxon>Streptomyces</taxon>
    </lineage>
</organism>
<dbReference type="EC" id="4.1.1.52" evidence="5"/>
<keyword evidence="7" id="KW-0378">Hydrolase</keyword>
<keyword evidence="2" id="KW-0862">Zinc</keyword>
<keyword evidence="3" id="KW-0456">Lyase</keyword>
<dbReference type="InterPro" id="IPR032466">
    <property type="entry name" value="Metal_Hydrolase"/>
</dbReference>
<gene>
    <name evidence="7" type="ORF">SPAR_23751</name>
</gene>
<dbReference type="GO" id="GO:0019748">
    <property type="term" value="P:secondary metabolic process"/>
    <property type="evidence" value="ECO:0007669"/>
    <property type="project" value="TreeGrafter"/>
</dbReference>
<comment type="catalytic activity">
    <reaction evidence="4">
        <text>6-methylsalicylate + H(+) = 3-methylphenol + CO2</text>
        <dbReference type="Rhea" id="RHEA:23112"/>
        <dbReference type="ChEBI" id="CHEBI:15378"/>
        <dbReference type="ChEBI" id="CHEBI:16526"/>
        <dbReference type="ChEBI" id="CHEBI:17231"/>
        <dbReference type="ChEBI" id="CHEBI:36658"/>
        <dbReference type="EC" id="4.1.1.52"/>
    </reaction>
    <physiologicalReaction direction="left-to-right" evidence="4">
        <dbReference type="Rhea" id="RHEA:23113"/>
    </physiologicalReaction>
</comment>
<evidence type="ECO:0000256" key="4">
    <source>
        <dbReference type="ARBA" id="ARBA00036832"/>
    </source>
</evidence>
<dbReference type="STRING" id="67365.GCA_001704635_04311"/>
<dbReference type="PANTHER" id="PTHR21240:SF29">
    <property type="entry name" value="AMIDOHYDROLASE-RELATED DOMAIN-CONTAINING PROTEIN"/>
    <property type="match status" value="1"/>
</dbReference>
<protein>
    <recommendedName>
        <fullName evidence="5">6-methylsalicylate decarboxylase</fullName>
        <ecNumber evidence="5">4.1.1.52</ecNumber>
    </recommendedName>
</protein>
<dbReference type="AlphaFoldDB" id="A0A1R1SEV7"/>
<keyword evidence="8" id="KW-1185">Reference proteome</keyword>
<comment type="caution">
    <text evidence="7">The sequence shown here is derived from an EMBL/GenBank/DDBJ whole genome shotgun (WGS) entry which is preliminary data.</text>
</comment>
<dbReference type="Gene3D" id="3.20.20.140">
    <property type="entry name" value="Metal-dependent hydrolases"/>
    <property type="match status" value="1"/>
</dbReference>
<dbReference type="RefSeq" id="WP_065968522.1">
    <property type="nucleotide sequence ID" value="NZ_ASQP01000321.1"/>
</dbReference>
<evidence type="ECO:0000259" key="6">
    <source>
        <dbReference type="Pfam" id="PF04909"/>
    </source>
</evidence>
<evidence type="ECO:0000256" key="5">
    <source>
        <dbReference type="ARBA" id="ARBA00038889"/>
    </source>
</evidence>
<dbReference type="SUPFAM" id="SSF51556">
    <property type="entry name" value="Metallo-dependent hydrolases"/>
    <property type="match status" value="1"/>
</dbReference>
<dbReference type="PANTHER" id="PTHR21240">
    <property type="entry name" value="2-AMINO-3-CARBOXYLMUCONATE-6-SEMIALDEHYDE DECARBOXYLASE"/>
    <property type="match status" value="1"/>
</dbReference>
<proteinExistence type="predicted"/>
<dbReference type="Proteomes" id="UP000186168">
    <property type="component" value="Unassembled WGS sequence"/>
</dbReference>
<accession>A0A1R1SEV7</accession>